<feature type="domain" description="HTH tetR-type" evidence="5">
    <location>
        <begin position="9"/>
        <end position="69"/>
    </location>
</feature>
<evidence type="ECO:0000313" key="7">
    <source>
        <dbReference type="Proteomes" id="UP001501578"/>
    </source>
</evidence>
<dbReference type="InterPro" id="IPR001647">
    <property type="entry name" value="HTH_TetR"/>
</dbReference>
<keyword evidence="2 4" id="KW-0238">DNA-binding</keyword>
<dbReference type="PRINTS" id="PR00455">
    <property type="entry name" value="HTHTETR"/>
</dbReference>
<evidence type="ECO:0000259" key="5">
    <source>
        <dbReference type="PROSITE" id="PS50977"/>
    </source>
</evidence>
<dbReference type="Proteomes" id="UP001501578">
    <property type="component" value="Unassembled WGS sequence"/>
</dbReference>
<dbReference type="SUPFAM" id="SSF46689">
    <property type="entry name" value="Homeodomain-like"/>
    <property type="match status" value="1"/>
</dbReference>
<dbReference type="RefSeq" id="WP_343952666.1">
    <property type="nucleotide sequence ID" value="NZ_BAAAHQ010000027.1"/>
</dbReference>
<comment type="caution">
    <text evidence="6">The sequence shown here is derived from an EMBL/GenBank/DDBJ whole genome shotgun (WGS) entry which is preliminary data.</text>
</comment>
<evidence type="ECO:0000256" key="2">
    <source>
        <dbReference type="ARBA" id="ARBA00023125"/>
    </source>
</evidence>
<dbReference type="PANTHER" id="PTHR30055:SF234">
    <property type="entry name" value="HTH-TYPE TRANSCRIPTIONAL REGULATOR BETI"/>
    <property type="match status" value="1"/>
</dbReference>
<evidence type="ECO:0000313" key="6">
    <source>
        <dbReference type="EMBL" id="GAA0940759.1"/>
    </source>
</evidence>
<sequence>MSLRERKKLQTRRRIADVAVELFVARGFDQVTITEVAAAAEVSVNTVYNYFTCKEDLVLPPDEASARRLADIVLERPIGQSAAGAVLTRLREEVRRCDRSVGLTEGFGQVLQMMRGAPTLTARLEDLGREMTAVLTSALAEETEAAPDDPLPRVVAWHLGSLHSLVYAEVARRTTLGESPQTISAAVLDLLDGVEELFGERLLAYAVRRG</sequence>
<keyword evidence="1" id="KW-0805">Transcription regulation</keyword>
<evidence type="ECO:0000256" key="3">
    <source>
        <dbReference type="ARBA" id="ARBA00023163"/>
    </source>
</evidence>
<dbReference type="PANTHER" id="PTHR30055">
    <property type="entry name" value="HTH-TYPE TRANSCRIPTIONAL REGULATOR RUTR"/>
    <property type="match status" value="1"/>
</dbReference>
<keyword evidence="3" id="KW-0804">Transcription</keyword>
<evidence type="ECO:0000256" key="1">
    <source>
        <dbReference type="ARBA" id="ARBA00023015"/>
    </source>
</evidence>
<dbReference type="EMBL" id="BAAAHQ010000027">
    <property type="protein sequence ID" value="GAA0940759.1"/>
    <property type="molecule type" value="Genomic_DNA"/>
</dbReference>
<reference evidence="7" key="1">
    <citation type="journal article" date="2019" name="Int. J. Syst. Evol. Microbiol.">
        <title>The Global Catalogue of Microorganisms (GCM) 10K type strain sequencing project: providing services to taxonomists for standard genome sequencing and annotation.</title>
        <authorList>
            <consortium name="The Broad Institute Genomics Platform"/>
            <consortium name="The Broad Institute Genome Sequencing Center for Infectious Disease"/>
            <person name="Wu L."/>
            <person name="Ma J."/>
        </authorList>
    </citation>
    <scope>NUCLEOTIDE SEQUENCE [LARGE SCALE GENOMIC DNA]</scope>
    <source>
        <strain evidence="7">JCM 11136</strain>
    </source>
</reference>
<dbReference type="InterPro" id="IPR009057">
    <property type="entry name" value="Homeodomain-like_sf"/>
</dbReference>
<proteinExistence type="predicted"/>
<accession>A0ABP4AW90</accession>
<keyword evidence="7" id="KW-1185">Reference proteome</keyword>
<evidence type="ECO:0000256" key="4">
    <source>
        <dbReference type="PROSITE-ProRule" id="PRU00335"/>
    </source>
</evidence>
<gene>
    <name evidence="6" type="ORF">GCM10009560_52280</name>
</gene>
<feature type="DNA-binding region" description="H-T-H motif" evidence="4">
    <location>
        <begin position="32"/>
        <end position="51"/>
    </location>
</feature>
<name>A0ABP4AW90_9ACTN</name>
<dbReference type="Pfam" id="PF00440">
    <property type="entry name" value="TetR_N"/>
    <property type="match status" value="1"/>
</dbReference>
<protein>
    <submittedName>
        <fullName evidence="6">TetR/AcrR family transcriptional regulator</fullName>
    </submittedName>
</protein>
<dbReference type="Gene3D" id="1.10.357.10">
    <property type="entry name" value="Tetracycline Repressor, domain 2"/>
    <property type="match status" value="1"/>
</dbReference>
<dbReference type="PROSITE" id="PS50977">
    <property type="entry name" value="HTH_TETR_2"/>
    <property type="match status" value="1"/>
</dbReference>
<dbReference type="InterPro" id="IPR050109">
    <property type="entry name" value="HTH-type_TetR-like_transc_reg"/>
</dbReference>
<organism evidence="6 7">
    <name type="scientific">Nonomuraea longicatena</name>
    <dbReference type="NCBI Taxonomy" id="83682"/>
    <lineage>
        <taxon>Bacteria</taxon>
        <taxon>Bacillati</taxon>
        <taxon>Actinomycetota</taxon>
        <taxon>Actinomycetes</taxon>
        <taxon>Streptosporangiales</taxon>
        <taxon>Streptosporangiaceae</taxon>
        <taxon>Nonomuraea</taxon>
    </lineage>
</organism>